<feature type="compositionally biased region" description="Basic and acidic residues" evidence="2">
    <location>
        <begin position="685"/>
        <end position="704"/>
    </location>
</feature>
<protein>
    <submittedName>
        <fullName evidence="3">(malaria parasite P. vivax) hypothetical protein</fullName>
    </submittedName>
</protein>
<evidence type="ECO:0000256" key="2">
    <source>
        <dbReference type="SAM" id="MobiDB-lite"/>
    </source>
</evidence>
<feature type="compositionally biased region" description="Basic and acidic residues" evidence="2">
    <location>
        <begin position="737"/>
        <end position="751"/>
    </location>
</feature>
<feature type="region of interest" description="Disordered" evidence="2">
    <location>
        <begin position="669"/>
        <end position="704"/>
    </location>
</feature>
<gene>
    <name evidence="3" type="ORF">PVW1_070007000</name>
</gene>
<evidence type="ECO:0000313" key="3">
    <source>
        <dbReference type="EMBL" id="CAG9480260.1"/>
    </source>
</evidence>
<dbReference type="Proteomes" id="UP000779233">
    <property type="component" value="Unassembled WGS sequence"/>
</dbReference>
<comment type="caution">
    <text evidence="3">The sequence shown here is derived from an EMBL/GenBank/DDBJ whole genome shotgun (WGS) entry which is preliminary data.</text>
</comment>
<keyword evidence="1" id="KW-0175">Coiled coil</keyword>
<organism evidence="3 4">
    <name type="scientific">Plasmodium vivax</name>
    <name type="common">malaria parasite P. vivax</name>
    <dbReference type="NCBI Taxonomy" id="5855"/>
    <lineage>
        <taxon>Eukaryota</taxon>
        <taxon>Sar</taxon>
        <taxon>Alveolata</taxon>
        <taxon>Apicomplexa</taxon>
        <taxon>Aconoidasida</taxon>
        <taxon>Haemosporida</taxon>
        <taxon>Plasmodiidae</taxon>
        <taxon>Plasmodium</taxon>
        <taxon>Plasmodium (Plasmodium)</taxon>
    </lineage>
</organism>
<reference evidence="3" key="1">
    <citation type="submission" date="2021-09" db="EMBL/GenBank/DDBJ databases">
        <authorList>
            <consortium name="Pathogen Informatics"/>
        </authorList>
    </citation>
    <scope>NUCLEOTIDE SEQUENCE</scope>
    <source>
        <strain evidence="3">PvW1</strain>
    </source>
</reference>
<dbReference type="EMBL" id="CAJZCX010000011">
    <property type="protein sequence ID" value="CAG9480260.1"/>
    <property type="molecule type" value="Genomic_DNA"/>
</dbReference>
<dbReference type="AlphaFoldDB" id="A0A8S4HCK8"/>
<name>A0A8S4HCK8_PLAVI</name>
<feature type="region of interest" description="Disordered" evidence="2">
    <location>
        <begin position="729"/>
        <end position="751"/>
    </location>
</feature>
<feature type="coiled-coil region" evidence="1">
    <location>
        <begin position="388"/>
        <end position="422"/>
    </location>
</feature>
<evidence type="ECO:0000313" key="4">
    <source>
        <dbReference type="Proteomes" id="UP000779233"/>
    </source>
</evidence>
<evidence type="ECO:0000256" key="1">
    <source>
        <dbReference type="SAM" id="Coils"/>
    </source>
</evidence>
<accession>A0A8S4HCK8</accession>
<proteinExistence type="predicted"/>
<sequence>MLGHIATSANFINIKIIPELTLTESNVNEAVELKFQPDGKVTLKTRNISKSEAELDVHKNIKEAYHLALEIQKYANEIDAQQTNNTQLMVTVNDLHHKIKFINELKNKVKIEKSNENSLSGKVMGISNKIAELDKHSCSEKSYDKFLENTKKTDLQNIRDSFNQEKRNANIDLNLKNIKEDFANSQTSLKIVEQEIEALKANEINTENLQGKSTQIETLHNKIGSIEQNIASLNTSLDKLLNSGKKCEIARYTSLRDSIKGKINADEETIDNLQKHVSQYLTYVEDNYNATVKDVLTLNEHFSNKMVTDHAATNFEKSNKTSEELSTAVNQSKAIINDIKNAFIEVNEKTEFTFNQSSVSHVKDMINVQLKKLEATDSAFKLESINKFHELSDNIKKSIDELEKLEQVNRQEHNTVETHKERITHLMNRRDSLKNGVKEYGEDANLKKLRGDILNQVISDIRNINGELNNSDQLYVKLMKKVDENNDLCKKNYTENYVSEVLQKIDNLNKRFKQNLPEKEKVLQIESNFNEIKTLFGEIKTFYKVEEFVTNMYSQVNGEKERVKDQTNIEKIKLAIQNITNNNEEVKTYLSKFISTLERMNIMKKEMDDLSSSLPTHNTNATENAKRFVNSSVEIINELTSYISKITELKNYAEGVITELEEASKLIRPAANDSNETQMLPTEADSTHQDDSQSDNRSRARDADGRTRYAAAIIGLSLITGVALLSRRHNPDEEEDHHEHGYHEAFEGNDDYTVHDKEEVIEVCFNDSD</sequence>
<feature type="coiled-coil region" evidence="1">
    <location>
        <begin position="175"/>
        <end position="209"/>
    </location>
</feature>